<sequence length="262" mass="28862">MKPKRKDTEVPQLSVSTSVVDEAINEEMDDSLERVATTTTSLYVEQDRGNIFKTQSNATPNKPGSQGTSSGGGPRCQESIGDVVVQTRFERVSKVSNDPLLTEVNTSRSARVKSSKDEGFDEEDASKQRKISDIDADDDITLVSTHDEQLFDADKDLHGKEVFVAQQDKNVVEKEVDVAQVQVTIATTTTTISIDEATLSQTLTELKYAKPKTKAKGIVFHKAEDSTTTTMTATPKTKSQVNDKGKTKMIEELMKLKKKDQN</sequence>
<name>A0A699KZX6_TANCI</name>
<accession>A0A699KZX6</accession>
<feature type="region of interest" description="Disordered" evidence="1">
    <location>
        <begin position="44"/>
        <end position="78"/>
    </location>
</feature>
<comment type="caution">
    <text evidence="2">The sequence shown here is derived from an EMBL/GenBank/DDBJ whole genome shotgun (WGS) entry which is preliminary data.</text>
</comment>
<dbReference type="AlphaFoldDB" id="A0A699KZX6"/>
<reference evidence="2" key="1">
    <citation type="journal article" date="2019" name="Sci. Rep.">
        <title>Draft genome of Tanacetum cinerariifolium, the natural source of mosquito coil.</title>
        <authorList>
            <person name="Yamashiro T."/>
            <person name="Shiraishi A."/>
            <person name="Satake H."/>
            <person name="Nakayama K."/>
        </authorList>
    </citation>
    <scope>NUCLEOTIDE SEQUENCE</scope>
</reference>
<protein>
    <submittedName>
        <fullName evidence="2">Uncharacterized protein</fullName>
    </submittedName>
</protein>
<dbReference type="EMBL" id="BKCJ010572176">
    <property type="protein sequence ID" value="GFB19254.1"/>
    <property type="molecule type" value="Genomic_DNA"/>
</dbReference>
<evidence type="ECO:0000256" key="1">
    <source>
        <dbReference type="SAM" id="MobiDB-lite"/>
    </source>
</evidence>
<feature type="compositionally biased region" description="Polar residues" evidence="1">
    <location>
        <begin position="52"/>
        <end position="63"/>
    </location>
</feature>
<organism evidence="2">
    <name type="scientific">Tanacetum cinerariifolium</name>
    <name type="common">Dalmatian daisy</name>
    <name type="synonym">Chrysanthemum cinerariifolium</name>
    <dbReference type="NCBI Taxonomy" id="118510"/>
    <lineage>
        <taxon>Eukaryota</taxon>
        <taxon>Viridiplantae</taxon>
        <taxon>Streptophyta</taxon>
        <taxon>Embryophyta</taxon>
        <taxon>Tracheophyta</taxon>
        <taxon>Spermatophyta</taxon>
        <taxon>Magnoliopsida</taxon>
        <taxon>eudicotyledons</taxon>
        <taxon>Gunneridae</taxon>
        <taxon>Pentapetalae</taxon>
        <taxon>asterids</taxon>
        <taxon>campanulids</taxon>
        <taxon>Asterales</taxon>
        <taxon>Asteraceae</taxon>
        <taxon>Asteroideae</taxon>
        <taxon>Anthemideae</taxon>
        <taxon>Anthemidinae</taxon>
        <taxon>Tanacetum</taxon>
    </lineage>
</organism>
<proteinExistence type="predicted"/>
<evidence type="ECO:0000313" key="2">
    <source>
        <dbReference type="EMBL" id="GFB19254.1"/>
    </source>
</evidence>
<feature type="region of interest" description="Disordered" evidence="1">
    <location>
        <begin position="106"/>
        <end position="132"/>
    </location>
</feature>
<gene>
    <name evidence="2" type="ORF">Tci_691225</name>
</gene>